<dbReference type="Pfam" id="PF12691">
    <property type="entry name" value="Phage_tail_terminator_6"/>
    <property type="match status" value="1"/>
</dbReference>
<sequence length="151" mass="16356">MSNTTVLATGLAEVLASAGIGLTWNPTGTYPAGQTGIFMKIMPQSPDRVVTINVVWAGDDITMPRAQPMIQIRGRGLPKKPLDVDDLLDPIVDVLHGRTNLPLGGLMVVQINRRVSAPLGADENGRWERVDQYYADVDVPPTINRPEGGSW</sequence>
<gene>
    <name evidence="1" type="ORF">ABIQ69_11525</name>
</gene>
<organism evidence="1">
    <name type="scientific">Agromyces sp. G08B096</name>
    <dbReference type="NCBI Taxonomy" id="3156399"/>
    <lineage>
        <taxon>Bacteria</taxon>
        <taxon>Bacillati</taxon>
        <taxon>Actinomycetota</taxon>
        <taxon>Actinomycetes</taxon>
        <taxon>Micrococcales</taxon>
        <taxon>Microbacteriaceae</taxon>
        <taxon>Agromyces</taxon>
    </lineage>
</organism>
<dbReference type="EMBL" id="CP158374">
    <property type="protein sequence ID" value="XBX81238.1"/>
    <property type="molecule type" value="Genomic_DNA"/>
</dbReference>
<protein>
    <submittedName>
        <fullName evidence="1">Minor capsid protein</fullName>
    </submittedName>
</protein>
<proteinExistence type="predicted"/>
<dbReference type="InterPro" id="IPR024411">
    <property type="entry name" value="Tail_terminator_phage"/>
</dbReference>
<name>A0AAU7W328_9MICO</name>
<dbReference type="AlphaFoldDB" id="A0AAU7W328"/>
<accession>A0AAU7W328</accession>
<dbReference type="RefSeq" id="WP_350347260.1">
    <property type="nucleotide sequence ID" value="NZ_CP158374.1"/>
</dbReference>
<reference evidence="1" key="1">
    <citation type="submission" date="2024-05" db="EMBL/GenBank/DDBJ databases">
        <authorList>
            <person name="Yu L."/>
        </authorList>
    </citation>
    <scope>NUCLEOTIDE SEQUENCE</scope>
    <source>
        <strain evidence="1">G08B096</strain>
    </source>
</reference>
<evidence type="ECO:0000313" key="1">
    <source>
        <dbReference type="EMBL" id="XBX81238.1"/>
    </source>
</evidence>